<dbReference type="Gene3D" id="3.40.366.10">
    <property type="entry name" value="Malonyl-Coenzyme A Acyl Carrier Protein, domain 2"/>
    <property type="match status" value="1"/>
</dbReference>
<name>A0A437ACQ5_ARTFL</name>
<dbReference type="InterPro" id="IPR020843">
    <property type="entry name" value="ER"/>
</dbReference>
<dbReference type="FunFam" id="3.40.50.720:FF:000209">
    <property type="entry name" value="Polyketide synthase Pks12"/>
    <property type="match status" value="1"/>
</dbReference>
<dbReference type="Pfam" id="PF02801">
    <property type="entry name" value="Ketoacyl-synt_C"/>
    <property type="match status" value="1"/>
</dbReference>
<dbReference type="SMART" id="SM00829">
    <property type="entry name" value="PKS_ER"/>
    <property type="match status" value="1"/>
</dbReference>
<keyword evidence="6" id="KW-0511">Multifunctional enzyme</keyword>
<dbReference type="InterPro" id="IPR050091">
    <property type="entry name" value="PKS_NRPS_Biosynth_Enz"/>
</dbReference>
<dbReference type="GO" id="GO:0006633">
    <property type="term" value="P:fatty acid biosynthetic process"/>
    <property type="evidence" value="ECO:0007669"/>
    <property type="project" value="TreeGrafter"/>
</dbReference>
<dbReference type="PANTHER" id="PTHR43775:SF29">
    <property type="entry name" value="ASPERFURANONE POLYKETIDE SYNTHASE AFOG-RELATED"/>
    <property type="match status" value="1"/>
</dbReference>
<dbReference type="InterPro" id="IPR011032">
    <property type="entry name" value="GroES-like_sf"/>
</dbReference>
<protein>
    <submittedName>
        <fullName evidence="12">Uncharacterized protein</fullName>
    </submittedName>
</protein>
<dbReference type="Pfam" id="PF08659">
    <property type="entry name" value="KR"/>
    <property type="match status" value="1"/>
</dbReference>
<dbReference type="Pfam" id="PF14765">
    <property type="entry name" value="PS-DH"/>
    <property type="match status" value="1"/>
</dbReference>
<dbReference type="InterPro" id="IPR057326">
    <property type="entry name" value="KR_dom"/>
</dbReference>
<dbReference type="Gene3D" id="1.10.1200.10">
    <property type="entry name" value="ACP-like"/>
    <property type="match status" value="1"/>
</dbReference>
<dbReference type="InterPro" id="IPR032821">
    <property type="entry name" value="PKS_assoc"/>
</dbReference>
<dbReference type="Gene3D" id="3.40.50.150">
    <property type="entry name" value="Vaccinia Virus protein VP39"/>
    <property type="match status" value="1"/>
</dbReference>
<dbReference type="InterPro" id="IPR016036">
    <property type="entry name" value="Malonyl_transacylase_ACP-bd"/>
</dbReference>
<dbReference type="Pfam" id="PF21089">
    <property type="entry name" value="PKS_DH_N"/>
    <property type="match status" value="1"/>
</dbReference>
<dbReference type="InterPro" id="IPR013968">
    <property type="entry name" value="PKS_KR"/>
</dbReference>
<evidence type="ECO:0000256" key="2">
    <source>
        <dbReference type="ARBA" id="ARBA00022553"/>
    </source>
</evidence>
<dbReference type="SMART" id="SM00827">
    <property type="entry name" value="PKS_AT"/>
    <property type="match status" value="1"/>
</dbReference>
<evidence type="ECO:0000259" key="9">
    <source>
        <dbReference type="PROSITE" id="PS50075"/>
    </source>
</evidence>
<feature type="active site" description="Proton donor; for dehydratase activity" evidence="8">
    <location>
        <position position="967"/>
    </location>
</feature>
<dbReference type="SMART" id="SM00822">
    <property type="entry name" value="PKS_KR"/>
    <property type="match status" value="1"/>
</dbReference>
<dbReference type="GO" id="GO:0004312">
    <property type="term" value="F:fatty acid synthase activity"/>
    <property type="evidence" value="ECO:0007669"/>
    <property type="project" value="TreeGrafter"/>
</dbReference>
<dbReference type="Proteomes" id="UP000283090">
    <property type="component" value="Unassembled WGS sequence"/>
</dbReference>
<dbReference type="RefSeq" id="XP_067494599.1">
    <property type="nucleotide sequence ID" value="XM_067637321.1"/>
</dbReference>
<dbReference type="InterPro" id="IPR029063">
    <property type="entry name" value="SAM-dependent_MTases_sf"/>
</dbReference>
<dbReference type="InterPro" id="IPR049552">
    <property type="entry name" value="PKS_DH_N"/>
</dbReference>
<evidence type="ECO:0000256" key="1">
    <source>
        <dbReference type="ARBA" id="ARBA00022450"/>
    </source>
</evidence>
<dbReference type="InterPro" id="IPR014030">
    <property type="entry name" value="Ketoacyl_synth_N"/>
</dbReference>
<dbReference type="Gene3D" id="3.10.129.110">
    <property type="entry name" value="Polyketide synthase dehydratase"/>
    <property type="match status" value="1"/>
</dbReference>
<dbReference type="SUPFAM" id="SSF53901">
    <property type="entry name" value="Thiolase-like"/>
    <property type="match status" value="2"/>
</dbReference>
<reference evidence="12 13" key="1">
    <citation type="submission" date="2019-01" db="EMBL/GenBank/DDBJ databases">
        <title>Intercellular communication is required for trap formation in the nematode-trapping fungus Duddingtonia flagrans.</title>
        <authorList>
            <person name="Youssar L."/>
            <person name="Wernet V."/>
            <person name="Hensel N."/>
            <person name="Hildebrandt H.-G."/>
            <person name="Fischer R."/>
        </authorList>
    </citation>
    <scope>NUCLEOTIDE SEQUENCE [LARGE SCALE GENOMIC DNA]</scope>
    <source>
        <strain evidence="12 13">CBS H-5679</strain>
    </source>
</reference>
<dbReference type="InterPro" id="IPR049551">
    <property type="entry name" value="PKS_DH_C"/>
</dbReference>
<dbReference type="Gene3D" id="3.40.47.10">
    <property type="match status" value="1"/>
</dbReference>
<dbReference type="InterPro" id="IPR036291">
    <property type="entry name" value="NAD(P)-bd_dom_sf"/>
</dbReference>
<evidence type="ECO:0000256" key="7">
    <source>
        <dbReference type="ARBA" id="ARBA00023315"/>
    </source>
</evidence>
<dbReference type="PROSITE" id="PS52019">
    <property type="entry name" value="PKS_MFAS_DH"/>
    <property type="match status" value="1"/>
</dbReference>
<dbReference type="SUPFAM" id="SSF50129">
    <property type="entry name" value="GroES-like"/>
    <property type="match status" value="1"/>
</dbReference>
<dbReference type="Pfam" id="PF23114">
    <property type="entry name" value="NAD-bd_HRPKS_sdrA"/>
    <property type="match status" value="1"/>
</dbReference>
<evidence type="ECO:0000256" key="6">
    <source>
        <dbReference type="ARBA" id="ARBA00023268"/>
    </source>
</evidence>
<evidence type="ECO:0000313" key="12">
    <source>
        <dbReference type="EMBL" id="RVD89055.1"/>
    </source>
</evidence>
<dbReference type="PROSITE" id="PS50075">
    <property type="entry name" value="CARRIER"/>
    <property type="match status" value="1"/>
</dbReference>
<organism evidence="12 13">
    <name type="scientific">Arthrobotrys flagrans</name>
    <name type="common">Nematode-trapping fungus</name>
    <name type="synonym">Trichothecium flagrans</name>
    <dbReference type="NCBI Taxonomy" id="97331"/>
    <lineage>
        <taxon>Eukaryota</taxon>
        <taxon>Fungi</taxon>
        <taxon>Dikarya</taxon>
        <taxon>Ascomycota</taxon>
        <taxon>Pezizomycotina</taxon>
        <taxon>Orbiliomycetes</taxon>
        <taxon>Orbiliales</taxon>
        <taxon>Orbiliaceae</taxon>
        <taxon>Arthrobotrys</taxon>
    </lineage>
</organism>
<keyword evidence="1" id="KW-0596">Phosphopantetheine</keyword>
<evidence type="ECO:0000256" key="5">
    <source>
        <dbReference type="ARBA" id="ARBA00023002"/>
    </source>
</evidence>
<dbReference type="InterPro" id="IPR036736">
    <property type="entry name" value="ACP-like_sf"/>
</dbReference>
<dbReference type="Pfam" id="PF08242">
    <property type="entry name" value="Methyltransf_12"/>
    <property type="match status" value="1"/>
</dbReference>
<dbReference type="GO" id="GO:1901336">
    <property type="term" value="P:lactone biosynthetic process"/>
    <property type="evidence" value="ECO:0007669"/>
    <property type="project" value="UniProtKB-ARBA"/>
</dbReference>
<dbReference type="Gene3D" id="3.40.50.720">
    <property type="entry name" value="NAD(P)-binding Rossmann-like Domain"/>
    <property type="match status" value="2"/>
</dbReference>
<dbReference type="GO" id="GO:0031177">
    <property type="term" value="F:phosphopantetheine binding"/>
    <property type="evidence" value="ECO:0007669"/>
    <property type="project" value="InterPro"/>
</dbReference>
<keyword evidence="7" id="KW-0012">Acyltransferase</keyword>
<comment type="caution">
    <text evidence="12">The sequence shown here is derived from an EMBL/GenBank/DDBJ whole genome shotgun (WGS) entry which is preliminary data.</text>
</comment>
<feature type="region of interest" description="C-terminal hotdog fold" evidence="8">
    <location>
        <begin position="902"/>
        <end position="1058"/>
    </location>
</feature>
<dbReference type="PROSITE" id="PS52004">
    <property type="entry name" value="KS3_2"/>
    <property type="match status" value="1"/>
</dbReference>
<dbReference type="InterPro" id="IPR009081">
    <property type="entry name" value="PP-bd_ACP"/>
</dbReference>
<dbReference type="InterPro" id="IPR014031">
    <property type="entry name" value="Ketoacyl_synth_C"/>
</dbReference>
<dbReference type="SUPFAM" id="SSF47336">
    <property type="entry name" value="ACP-like"/>
    <property type="match status" value="1"/>
</dbReference>
<dbReference type="SUPFAM" id="SSF51735">
    <property type="entry name" value="NAD(P)-binding Rossmann-fold domains"/>
    <property type="match status" value="2"/>
</dbReference>
<dbReference type="InterPro" id="IPR020807">
    <property type="entry name" value="PKS_DH"/>
</dbReference>
<dbReference type="SMART" id="SM00825">
    <property type="entry name" value="PKS_KS"/>
    <property type="match status" value="1"/>
</dbReference>
<dbReference type="InterPro" id="IPR042104">
    <property type="entry name" value="PKS_dehydratase_sf"/>
</dbReference>
<evidence type="ECO:0000259" key="11">
    <source>
        <dbReference type="PROSITE" id="PS52019"/>
    </source>
</evidence>
<dbReference type="CDD" id="cd00833">
    <property type="entry name" value="PKS"/>
    <property type="match status" value="1"/>
</dbReference>
<dbReference type="InterPro" id="IPR020806">
    <property type="entry name" value="PKS_PP-bd"/>
</dbReference>
<dbReference type="PANTHER" id="PTHR43775">
    <property type="entry name" value="FATTY ACID SYNTHASE"/>
    <property type="match status" value="1"/>
</dbReference>
<dbReference type="Pfam" id="PF00698">
    <property type="entry name" value="Acyl_transf_1"/>
    <property type="match status" value="1"/>
</dbReference>
<dbReference type="InterPro" id="IPR001227">
    <property type="entry name" value="Ac_transferase_dom_sf"/>
</dbReference>
<dbReference type="VEuPathDB" id="FungiDB:DFL_000077"/>
<feature type="domain" description="Carrier" evidence="9">
    <location>
        <begin position="2213"/>
        <end position="2290"/>
    </location>
</feature>
<evidence type="ECO:0000259" key="10">
    <source>
        <dbReference type="PROSITE" id="PS52004"/>
    </source>
</evidence>
<dbReference type="Pfam" id="PF00109">
    <property type="entry name" value="ketoacyl-synt"/>
    <property type="match status" value="1"/>
</dbReference>
<evidence type="ECO:0000256" key="8">
    <source>
        <dbReference type="PROSITE-ProRule" id="PRU01363"/>
    </source>
</evidence>
<keyword evidence="2" id="KW-0597">Phosphoprotein</keyword>
<proteinExistence type="predicted"/>
<feature type="domain" description="Ketosynthase family 3 (KS3)" evidence="10">
    <location>
        <begin position="1"/>
        <end position="251"/>
    </location>
</feature>
<dbReference type="SMART" id="SM00826">
    <property type="entry name" value="PKS_DH"/>
    <property type="match status" value="1"/>
</dbReference>
<dbReference type="CDD" id="cd02440">
    <property type="entry name" value="AdoMet_MTases"/>
    <property type="match status" value="1"/>
</dbReference>
<keyword evidence="13" id="KW-1185">Reference proteome</keyword>
<dbReference type="GO" id="GO:0044550">
    <property type="term" value="P:secondary metabolite biosynthetic process"/>
    <property type="evidence" value="ECO:0007669"/>
    <property type="project" value="TreeGrafter"/>
</dbReference>
<dbReference type="OrthoDB" id="329835at2759"/>
<dbReference type="InterPro" id="IPR013217">
    <property type="entry name" value="Methyltransf_12"/>
</dbReference>
<dbReference type="InterPro" id="IPR016039">
    <property type="entry name" value="Thiolase-like"/>
</dbReference>
<feature type="active site" description="Proton acceptor; for dehydratase activity" evidence="8">
    <location>
        <position position="787"/>
    </location>
</feature>
<keyword evidence="5" id="KW-0560">Oxidoreductase</keyword>
<dbReference type="Gene3D" id="3.30.70.3290">
    <property type="match status" value="1"/>
</dbReference>
<dbReference type="EMBL" id="SAEB01000001">
    <property type="protein sequence ID" value="RVD89055.1"/>
    <property type="molecule type" value="Genomic_DNA"/>
</dbReference>
<dbReference type="InterPro" id="IPR049900">
    <property type="entry name" value="PKS_mFAS_DH"/>
</dbReference>
<dbReference type="SUPFAM" id="SSF55048">
    <property type="entry name" value="Probable ACP-binding domain of malonyl-CoA ACP transacylase"/>
    <property type="match status" value="1"/>
</dbReference>
<evidence type="ECO:0000256" key="4">
    <source>
        <dbReference type="ARBA" id="ARBA00022857"/>
    </source>
</evidence>
<dbReference type="Pfam" id="PF16197">
    <property type="entry name" value="KAsynt_C_assoc"/>
    <property type="match status" value="1"/>
</dbReference>
<dbReference type="CDD" id="cd05195">
    <property type="entry name" value="enoyl_red"/>
    <property type="match status" value="1"/>
</dbReference>
<dbReference type="Pfam" id="PF23297">
    <property type="entry name" value="ACP_SdgA_C"/>
    <property type="match status" value="1"/>
</dbReference>
<dbReference type="InterPro" id="IPR056501">
    <property type="entry name" value="NAD-bd_HRPKS_sdrA"/>
</dbReference>
<feature type="region of interest" description="N-terminal hotdog fold" evidence="8">
    <location>
        <begin position="755"/>
        <end position="890"/>
    </location>
</feature>
<dbReference type="SUPFAM" id="SSF53335">
    <property type="entry name" value="S-adenosyl-L-methionine-dependent methyltransferases"/>
    <property type="match status" value="1"/>
</dbReference>
<dbReference type="InterPro" id="IPR020841">
    <property type="entry name" value="PKS_Beta-ketoAc_synthase_dom"/>
</dbReference>
<keyword evidence="3" id="KW-0808">Transferase</keyword>
<accession>A0A437ACQ5</accession>
<sequence length="2292" mass="252652">MTALHLACQSIRTGDAEMAVVGGANLILYPTSSIALSSLGLTGKTGKSCGFDDRAGGYGRGEGIASIILKPLGAALRDNDPIRAVIRETGVNQDGKTSTITSPSRKAQEDLIRAVYEKAGLELQDTTYVECHGTGTLVGDKIETSAMGNTLGHGSGRLPTEPLFVGSVKANFGHTGATSGLAAVIKTVLMLEKGMIPPQALFARPNPEIDFAGLNIKVPTELMPWPKNRLRRASLNNFGAGGANSHAIIEAADYHLPSEKSPASQSQDGVFLVAISAKEEKSIRAFTRQTAEYLKTVGASEQISNLAYTLNERRSRMPWRTTVSARSVEELCQKLEDPALLPIQTLAKVPRLGFVFTGQGAQWYAMGRELISAYPVFHNTLERAGKHLASLGASWSVFEELLRDEKSSLVNRPLLSFPLSVILQISLVQLLRSWGITPTAATGHSSGEISAAYAAGIINFEDAVTIAYVRGEITSKYVEASDGEQQSLGAMSALGVGKEAANDYIANAKVGTAVIACVNSPTSVTIAGEITALKEIEARADSEGVFCRRLKVPAAYHSPYMKPLAPEYHNRIKDTCFQREVDALDSGVIFASPVSGKRTIDAQELRRPEHWVKNMAQCVEFEDAVKSMLLTETSEDAMASSFSVDAIVELGPHGALQGPIRQILSHPALKGNKITIDTCLKRNENAVVTLQDLAGRLFSQGYPILFHPINFPHAIDNSLSRVITNLPRYQWNHSARYWPESITTFQFMQRQHPRHDLLGVKIEGLNPEQHIWRNTIRLSDVPWLQDHSLQGETIFPGAGWTAIVIEATGQIYPPNADVTFVYAVTDIELYSACVIPDDDRGIELQLILRDQSSKILDRSNRKDFHIYSRGKDGNWIGHCRGLVGQIPAMPEVQLGVVDESELQPIKIEDFYVQIQSGGPTFGPSFQNITELACKPGLAVATVTIPNTLSIMPYPHESPEFIHPATLDACFQLAWATMAKEALDALGLCLPTNAEGFYIRPNIKLRPGSRLKAIARLVEADKQGFVVSLAVYSFDDATQRLLVTTNNLRVKSLTLKQAPKHTVDNTQILETIWKPDLSMLVTEEVQREIKADPPISEANVSSETLEKVVVNIIDEALSQLDAQGEHNLAWYYIKLIAWMKDCHNTLSQKTTFLDAQEKDLSYRDILDTPIGDMLDYISKNFLKILRGEVDPMEPLFQDKLRRFENALPQYTPSSKQLENYMALYGHKYPRANILEIGAGNGAASSAIFKALCQGVNKDRLSVQTYDYTNNSTDPFLDARRKFSQFSDQVRFQKLDIQKNPSEQGFVASSYDLIITSNILHTVDSFQSIQNIRQLLKPGGKVLLVETTTLFLAQFFIYGLLPETWLAENRQDALFLNAKSWESLLTDSGFGNLDVLVRDTNDINQSRYSLMVATAVADQKLQYLEFPDQSVVVSELGHSSLKGKTCMIYETVHENFLASMSERSFQDFKKAILDAENVVWISEVTSTNKEDNLGATMHLGLLRTLRMEEPSKKFVSLLLERTEGDGDVPVIRSICEVFRHSIGYRGSYDYEFSSKSGRIYIPRHVGNANINRQLENIRGNQIPEEKQFSFESPYTRAEVTAPGFLDSLVFREDDNVWNSLEWSENMIEIAPHSFGLNFRDVLVAMGMLNEKWMAYECAGYVTRVGSKVPGDKLRVGDRICTILHAGHWANKVRVPWTSAIAIPDNMSFEKAASIPVIFSTAHHGLHLAQISDQDTVLIHAAAGGVGQPAIMIAKDVGAKIFATVSSEEKRNFLITTYGIPPEQIFSSRDTSFYDGVMKTTQGKGVDIVLNSLAGPLLQAGLDCLAPFGRFIELGKRDSQLGHTLNMSQFTNVASYISIDIVQLAIKKSRVFQDSLCEVMKLLNRIQYDIPILSFGISELSKAFRKLQGGTHIGKIVVNAKEGDNIKAITALKPIRLTANGAYLIVGGLKGIGLEMARWMARQGAKTLILISRSAETDENHESIIAEFAGYGVQAILRSCDVTDKSNLENIVQDYAANTPIRGVIQSAVVLQDSIFENMSLEQWNKVIGPKVKGTKNLHEIFQNNLDFFIILSSATAVLGNSGQTNYTTAGVYQDALARYRVQNGLPAVSMNLGVVSGVGIAARSTADIEGRLNSIGYRIQDPSELFKMLETAIRNPYLGQLITGVKPWAEPGDISWRREPRFASLWQAGGSDEDVKKASKQLSFKAQLLESTKEEGHELLVEALVMWMANIFGLSSSEINKELPLTAFGVDSLVAGELRNWLVKNVTTGITIFDIVQSQSTGELATRIQEKFAK</sequence>
<dbReference type="Pfam" id="PF13602">
    <property type="entry name" value="ADH_zinc_N_2"/>
    <property type="match status" value="1"/>
</dbReference>
<keyword evidence="4" id="KW-0521">NADP</keyword>
<dbReference type="InterPro" id="IPR016035">
    <property type="entry name" value="Acyl_Trfase/lysoPLipase"/>
</dbReference>
<feature type="domain" description="PKS/mFAS DH" evidence="11">
    <location>
        <begin position="755"/>
        <end position="1058"/>
    </location>
</feature>
<dbReference type="GO" id="GO:0016491">
    <property type="term" value="F:oxidoreductase activity"/>
    <property type="evidence" value="ECO:0007669"/>
    <property type="project" value="UniProtKB-KW"/>
</dbReference>
<dbReference type="STRING" id="97331.A0A437ACQ5"/>
<dbReference type="SUPFAM" id="SSF52151">
    <property type="entry name" value="FabD/lysophospholipase-like"/>
    <property type="match status" value="1"/>
</dbReference>
<dbReference type="InterPro" id="IPR014043">
    <property type="entry name" value="Acyl_transferase_dom"/>
</dbReference>
<evidence type="ECO:0000256" key="3">
    <source>
        <dbReference type="ARBA" id="ARBA00022679"/>
    </source>
</evidence>
<gene>
    <name evidence="12" type="ORF">DFL_000077</name>
</gene>
<dbReference type="SMART" id="SM00823">
    <property type="entry name" value="PKS_PP"/>
    <property type="match status" value="1"/>
</dbReference>
<dbReference type="Gene3D" id="3.90.180.10">
    <property type="entry name" value="Medium-chain alcohol dehydrogenases, catalytic domain"/>
    <property type="match status" value="1"/>
</dbReference>
<dbReference type="GeneID" id="93582388"/>
<evidence type="ECO:0000313" key="13">
    <source>
        <dbReference type="Proteomes" id="UP000283090"/>
    </source>
</evidence>